<comment type="caution">
    <text evidence="1">The sequence shown here is derived from an EMBL/GenBank/DDBJ whole genome shotgun (WGS) entry which is preliminary data.</text>
</comment>
<reference evidence="2" key="1">
    <citation type="submission" date="2015-03" db="EMBL/GenBank/DDBJ databases">
        <authorList>
            <consortium name="Pathogen Informatics"/>
        </authorList>
    </citation>
    <scope>NUCLEOTIDE SEQUENCE [LARGE SCALE GENOMIC DNA]</scope>
    <source>
        <strain evidence="2">N09902308</strain>
    </source>
</reference>
<evidence type="ECO:0000313" key="2">
    <source>
        <dbReference type="Proteomes" id="UP000039021"/>
    </source>
</evidence>
<dbReference type="AlphaFoldDB" id="A0A916LDC8"/>
<proteinExistence type="predicted"/>
<dbReference type="EMBL" id="CSBK01001161">
    <property type="protein sequence ID" value="COY37680.1"/>
    <property type="molecule type" value="Genomic_DNA"/>
</dbReference>
<sequence>MAVSRSWDLISVSSQPLSDRYEAGSLRSPKYTSSFMSRSKPYARQRLARIVMRSLIRSS</sequence>
<gene>
    <name evidence="1" type="ORF">ERS007739_02508</name>
</gene>
<evidence type="ECO:0000313" key="1">
    <source>
        <dbReference type="EMBL" id="COY37680.1"/>
    </source>
</evidence>
<dbReference type="Proteomes" id="UP000039021">
    <property type="component" value="Unassembled WGS sequence"/>
</dbReference>
<name>A0A916LDC8_MYCTX</name>
<protein>
    <submittedName>
        <fullName evidence="1">Uncharacterized protein</fullName>
    </submittedName>
</protein>
<organism evidence="1 2">
    <name type="scientific">Mycobacterium tuberculosis</name>
    <dbReference type="NCBI Taxonomy" id="1773"/>
    <lineage>
        <taxon>Bacteria</taxon>
        <taxon>Bacillati</taxon>
        <taxon>Actinomycetota</taxon>
        <taxon>Actinomycetes</taxon>
        <taxon>Mycobacteriales</taxon>
        <taxon>Mycobacteriaceae</taxon>
        <taxon>Mycobacterium</taxon>
        <taxon>Mycobacterium tuberculosis complex</taxon>
    </lineage>
</organism>
<accession>A0A916LDC8</accession>